<evidence type="ECO:0000313" key="3">
    <source>
        <dbReference type="Proteomes" id="UP000197138"/>
    </source>
</evidence>
<organism evidence="1 3">
    <name type="scientific">Punica granatum</name>
    <name type="common">Pomegranate</name>
    <dbReference type="NCBI Taxonomy" id="22663"/>
    <lineage>
        <taxon>Eukaryota</taxon>
        <taxon>Viridiplantae</taxon>
        <taxon>Streptophyta</taxon>
        <taxon>Embryophyta</taxon>
        <taxon>Tracheophyta</taxon>
        <taxon>Spermatophyta</taxon>
        <taxon>Magnoliopsida</taxon>
        <taxon>eudicotyledons</taxon>
        <taxon>Gunneridae</taxon>
        <taxon>Pentapetalae</taxon>
        <taxon>rosids</taxon>
        <taxon>malvids</taxon>
        <taxon>Myrtales</taxon>
        <taxon>Lythraceae</taxon>
        <taxon>Punica</taxon>
    </lineage>
</organism>
<keyword evidence="4" id="KW-1185">Reference proteome</keyword>
<reference evidence="3" key="1">
    <citation type="journal article" date="2017" name="Plant J.">
        <title>The pomegranate (Punica granatum L.) genome and the genomics of punicalagin biosynthesis.</title>
        <authorList>
            <person name="Qin G."/>
            <person name="Xu C."/>
            <person name="Ming R."/>
            <person name="Tang H."/>
            <person name="Guyot R."/>
            <person name="Kramer E.M."/>
            <person name="Hu Y."/>
            <person name="Yi X."/>
            <person name="Qi Y."/>
            <person name="Xu X."/>
            <person name="Gao Z."/>
            <person name="Pan H."/>
            <person name="Jian J."/>
            <person name="Tian Y."/>
            <person name="Yue Z."/>
            <person name="Xu Y."/>
        </authorList>
    </citation>
    <scope>NUCLEOTIDE SEQUENCE [LARGE SCALE GENOMIC DNA]</scope>
    <source>
        <strain evidence="3">cv. Dabenzi</strain>
    </source>
</reference>
<evidence type="ECO:0000313" key="1">
    <source>
        <dbReference type="EMBL" id="OWM70747.1"/>
    </source>
</evidence>
<reference evidence="1" key="2">
    <citation type="submission" date="2017-06" db="EMBL/GenBank/DDBJ databases">
        <title>The pomegranate genome and the genomics of punicalagin biosynthesis.</title>
        <authorList>
            <person name="Xu C."/>
        </authorList>
    </citation>
    <scope>NUCLEOTIDE SEQUENCE [LARGE SCALE GENOMIC DNA]</scope>
    <source>
        <tissue evidence="1">Fresh leaf</tissue>
    </source>
</reference>
<comment type="caution">
    <text evidence="1">The sequence shown here is derived from an EMBL/GenBank/DDBJ whole genome shotgun (WGS) entry which is preliminary data.</text>
</comment>
<dbReference type="EMBL" id="MTKT01004609">
    <property type="protein sequence ID" value="OWM70747.1"/>
    <property type="molecule type" value="Genomic_DNA"/>
</dbReference>
<dbReference type="Proteomes" id="UP000233551">
    <property type="component" value="Unassembled WGS sequence"/>
</dbReference>
<dbReference type="AlphaFoldDB" id="A0A218WD00"/>
<name>A0A218WD00_PUNGR</name>
<reference evidence="2 4" key="3">
    <citation type="submission" date="2017-11" db="EMBL/GenBank/DDBJ databases">
        <title>De-novo sequencing of pomegranate (Punica granatum L.) genome.</title>
        <authorList>
            <person name="Akparov Z."/>
            <person name="Amiraslanov A."/>
            <person name="Hajiyeva S."/>
            <person name="Abbasov M."/>
            <person name="Kaur K."/>
            <person name="Hamwieh A."/>
            <person name="Solovyev V."/>
            <person name="Salamov A."/>
            <person name="Braich B."/>
            <person name="Kosarev P."/>
            <person name="Mahmoud A."/>
            <person name="Hajiyev E."/>
            <person name="Babayeva S."/>
            <person name="Izzatullayeva V."/>
            <person name="Mammadov A."/>
            <person name="Mammadov A."/>
            <person name="Sharifova S."/>
            <person name="Ojaghi J."/>
            <person name="Eynullazada K."/>
            <person name="Bayramov B."/>
            <person name="Abdulazimova A."/>
            <person name="Shahmuradov I."/>
        </authorList>
    </citation>
    <scope>NUCLEOTIDE SEQUENCE [LARGE SCALE GENOMIC DNA]</scope>
    <source>
        <strain evidence="2">AG2017</strain>
        <strain evidence="4">cv. AG2017</strain>
        <tissue evidence="2">Leaf</tissue>
    </source>
</reference>
<gene>
    <name evidence="1" type="ORF">CDL15_Pgr014420</name>
    <name evidence="2" type="ORF">CRG98_014755</name>
</gene>
<sequence>MDHMSIPVLLPGDLTDSLIWLRDENLKHQRLEERNKANVSIGPSSMGCYRLDLGRKNRQVHLHPETLEKTVPSSQLIFLRSYPITMIKRKVTTVGKAKKCLPRVDDHPKITIGASRGQSTRGRRSFWSVIRGLRKKACCSSVKSGFGSLPSYTTKDDIG</sequence>
<dbReference type="EMBL" id="PGOL01000791">
    <property type="protein sequence ID" value="PKI64840.1"/>
    <property type="molecule type" value="Genomic_DNA"/>
</dbReference>
<evidence type="ECO:0000313" key="2">
    <source>
        <dbReference type="EMBL" id="PKI64840.1"/>
    </source>
</evidence>
<dbReference type="Proteomes" id="UP000197138">
    <property type="component" value="Unassembled WGS sequence"/>
</dbReference>
<evidence type="ECO:0000313" key="4">
    <source>
        <dbReference type="Proteomes" id="UP000233551"/>
    </source>
</evidence>
<accession>A0A218WD00</accession>
<proteinExistence type="predicted"/>
<protein>
    <submittedName>
        <fullName evidence="1">Uncharacterized protein</fullName>
    </submittedName>
</protein>